<comment type="subcellular location">
    <subcellularLocation>
        <location evidence="1">Membrane</location>
        <topology evidence="1">Multi-pass membrane protein</topology>
    </subcellularLocation>
</comment>
<name>A0A8S2KPH9_9BILA</name>
<reference evidence="7" key="1">
    <citation type="submission" date="2021-02" db="EMBL/GenBank/DDBJ databases">
        <authorList>
            <person name="Nowell W R."/>
        </authorList>
    </citation>
    <scope>NUCLEOTIDE SEQUENCE</scope>
</reference>
<sequence>MDSLKYQSDDRMMAVCYGNFMDNSGDFSYVLKSKLSGLSIPLTNILISLFILFCFKSLYCSRTKIHVNLLVAILIQIIARLTTYGLQMAQLKTSPKNECDVNGSVFPYPKTALFDSVYMSIVYFIFPITGMFMWMLYEWIHLNGILTVNVFKGHLKTYYFHIIG</sequence>
<comment type="caution">
    <text evidence="7">The sequence shown here is derived from an EMBL/GenBank/DDBJ whole genome shotgun (WGS) entry which is preliminary data.</text>
</comment>
<accession>A0A8S2KPH9</accession>
<dbReference type="InterPro" id="IPR000832">
    <property type="entry name" value="GPCR_2_secretin-like"/>
</dbReference>
<dbReference type="InterPro" id="IPR017981">
    <property type="entry name" value="GPCR_2-like_7TM"/>
</dbReference>
<dbReference type="EMBL" id="CAJOBH010001578">
    <property type="protein sequence ID" value="CAF3862619.1"/>
    <property type="molecule type" value="Genomic_DNA"/>
</dbReference>
<evidence type="ECO:0000256" key="5">
    <source>
        <dbReference type="SAM" id="Phobius"/>
    </source>
</evidence>
<feature type="transmembrane region" description="Helical" evidence="5">
    <location>
        <begin position="35"/>
        <end position="55"/>
    </location>
</feature>
<feature type="transmembrane region" description="Helical" evidence="5">
    <location>
        <begin position="117"/>
        <end position="137"/>
    </location>
</feature>
<dbReference type="GO" id="GO:0008528">
    <property type="term" value="F:G protein-coupled peptide receptor activity"/>
    <property type="evidence" value="ECO:0007669"/>
    <property type="project" value="TreeGrafter"/>
</dbReference>
<evidence type="ECO:0000256" key="4">
    <source>
        <dbReference type="ARBA" id="ARBA00023136"/>
    </source>
</evidence>
<keyword evidence="2 5" id="KW-0812">Transmembrane</keyword>
<dbReference type="GO" id="GO:0007166">
    <property type="term" value="P:cell surface receptor signaling pathway"/>
    <property type="evidence" value="ECO:0007669"/>
    <property type="project" value="InterPro"/>
</dbReference>
<organism evidence="7 9">
    <name type="scientific">Rotaria magnacalcarata</name>
    <dbReference type="NCBI Taxonomy" id="392030"/>
    <lineage>
        <taxon>Eukaryota</taxon>
        <taxon>Metazoa</taxon>
        <taxon>Spiralia</taxon>
        <taxon>Gnathifera</taxon>
        <taxon>Rotifera</taxon>
        <taxon>Eurotatoria</taxon>
        <taxon>Bdelloidea</taxon>
        <taxon>Philodinida</taxon>
        <taxon>Philodinidae</taxon>
        <taxon>Rotaria</taxon>
    </lineage>
</organism>
<dbReference type="PANTHER" id="PTHR45620">
    <property type="entry name" value="PDF RECEPTOR-LIKE PROTEIN-RELATED"/>
    <property type="match status" value="1"/>
</dbReference>
<dbReference type="Gene3D" id="1.20.1070.10">
    <property type="entry name" value="Rhodopsin 7-helix transmembrane proteins"/>
    <property type="match status" value="1"/>
</dbReference>
<keyword evidence="3 5" id="KW-1133">Transmembrane helix</keyword>
<dbReference type="Proteomes" id="UP000676336">
    <property type="component" value="Unassembled WGS sequence"/>
</dbReference>
<evidence type="ECO:0000259" key="6">
    <source>
        <dbReference type="PROSITE" id="PS50261"/>
    </source>
</evidence>
<dbReference type="InterPro" id="IPR050332">
    <property type="entry name" value="GPCR_2"/>
</dbReference>
<dbReference type="PANTHER" id="PTHR45620:SF17">
    <property type="entry name" value="PDF RECEPTOR"/>
    <property type="match status" value="1"/>
</dbReference>
<dbReference type="Pfam" id="PF00002">
    <property type="entry name" value="7tm_2"/>
    <property type="match status" value="1"/>
</dbReference>
<dbReference type="GO" id="GO:0005886">
    <property type="term" value="C:plasma membrane"/>
    <property type="evidence" value="ECO:0007669"/>
    <property type="project" value="TreeGrafter"/>
</dbReference>
<dbReference type="AlphaFoldDB" id="A0A8S2KPH9"/>
<evidence type="ECO:0000313" key="7">
    <source>
        <dbReference type="EMBL" id="CAF3860717.1"/>
    </source>
</evidence>
<proteinExistence type="predicted"/>
<evidence type="ECO:0000313" key="9">
    <source>
        <dbReference type="Proteomes" id="UP000676336"/>
    </source>
</evidence>
<dbReference type="PROSITE" id="PS50261">
    <property type="entry name" value="G_PROTEIN_RECEP_F2_4"/>
    <property type="match status" value="1"/>
</dbReference>
<keyword evidence="4 5" id="KW-0472">Membrane</keyword>
<evidence type="ECO:0000256" key="3">
    <source>
        <dbReference type="ARBA" id="ARBA00022989"/>
    </source>
</evidence>
<evidence type="ECO:0000256" key="1">
    <source>
        <dbReference type="ARBA" id="ARBA00004141"/>
    </source>
</evidence>
<protein>
    <recommendedName>
        <fullName evidence="6">G-protein coupled receptors family 2 profile 2 domain-containing protein</fullName>
    </recommendedName>
</protein>
<dbReference type="EMBL" id="CAJOBI010001054">
    <property type="protein sequence ID" value="CAF3860717.1"/>
    <property type="molecule type" value="Genomic_DNA"/>
</dbReference>
<evidence type="ECO:0000256" key="2">
    <source>
        <dbReference type="ARBA" id="ARBA00022692"/>
    </source>
</evidence>
<dbReference type="Proteomes" id="UP000681967">
    <property type="component" value="Unassembled WGS sequence"/>
</dbReference>
<feature type="transmembrane region" description="Helical" evidence="5">
    <location>
        <begin position="67"/>
        <end position="86"/>
    </location>
</feature>
<feature type="domain" description="G-protein coupled receptors family 2 profile 2" evidence="6">
    <location>
        <begin position="30"/>
        <end position="164"/>
    </location>
</feature>
<gene>
    <name evidence="8" type="ORF">BYL167_LOCUS6470</name>
    <name evidence="7" type="ORF">SMN809_LOCUS4527</name>
</gene>
<evidence type="ECO:0000313" key="8">
    <source>
        <dbReference type="EMBL" id="CAF3862619.1"/>
    </source>
</evidence>
<dbReference type="GO" id="GO:0007188">
    <property type="term" value="P:adenylate cyclase-modulating G protein-coupled receptor signaling pathway"/>
    <property type="evidence" value="ECO:0007669"/>
    <property type="project" value="TreeGrafter"/>
</dbReference>